<evidence type="ECO:0000256" key="1">
    <source>
        <dbReference type="ARBA" id="ARBA00022553"/>
    </source>
</evidence>
<reference evidence="4 5" key="1">
    <citation type="submission" date="2017-11" db="EMBL/GenBank/DDBJ databases">
        <title>Genomic Encyclopedia of Archaeal and Bacterial Type Strains, Phase II (KMG-II): From Individual Species to Whole Genera.</title>
        <authorList>
            <person name="Goeker M."/>
        </authorList>
    </citation>
    <scope>NUCLEOTIDE SEQUENCE [LARGE SCALE GENOMIC DNA]</scope>
    <source>
        <strain evidence="4 5">DSM 25478</strain>
    </source>
</reference>
<name>A0A2M9CYP6_9CELL</name>
<feature type="domain" description="FHA" evidence="3">
    <location>
        <begin position="232"/>
        <end position="282"/>
    </location>
</feature>
<gene>
    <name evidence="4" type="ORF">CLV28_0076</name>
</gene>
<dbReference type="SMART" id="SM00240">
    <property type="entry name" value="FHA"/>
    <property type="match status" value="1"/>
</dbReference>
<dbReference type="OrthoDB" id="5111283at2"/>
<feature type="compositionally biased region" description="Low complexity" evidence="2">
    <location>
        <begin position="39"/>
        <end position="55"/>
    </location>
</feature>
<feature type="region of interest" description="Disordered" evidence="2">
    <location>
        <begin position="97"/>
        <end position="194"/>
    </location>
</feature>
<evidence type="ECO:0000313" key="4">
    <source>
        <dbReference type="EMBL" id="PJJ76868.1"/>
    </source>
</evidence>
<proteinExistence type="predicted"/>
<feature type="compositionally biased region" description="Low complexity" evidence="2">
    <location>
        <begin position="174"/>
        <end position="186"/>
    </location>
</feature>
<evidence type="ECO:0000313" key="5">
    <source>
        <dbReference type="Proteomes" id="UP000231693"/>
    </source>
</evidence>
<dbReference type="PROSITE" id="PS50006">
    <property type="entry name" value="FHA_DOMAIN"/>
    <property type="match status" value="1"/>
</dbReference>
<dbReference type="CDD" id="cd00060">
    <property type="entry name" value="FHA"/>
    <property type="match status" value="1"/>
</dbReference>
<keyword evidence="1" id="KW-0597">Phosphoprotein</keyword>
<evidence type="ECO:0000259" key="3">
    <source>
        <dbReference type="PROSITE" id="PS50006"/>
    </source>
</evidence>
<evidence type="ECO:0000256" key="2">
    <source>
        <dbReference type="SAM" id="MobiDB-lite"/>
    </source>
</evidence>
<dbReference type="Pfam" id="PF00498">
    <property type="entry name" value="FHA"/>
    <property type="match status" value="1"/>
</dbReference>
<dbReference type="EMBL" id="PGFE01000001">
    <property type="protein sequence ID" value="PJJ76868.1"/>
    <property type="molecule type" value="Genomic_DNA"/>
</dbReference>
<sequence length="326" mass="33232">MTALVCPAGHVTQATDYCDTCGAVLVAAGTHASPGTPDGAAPARTGATSTSAARPGGIGSTDVLGATVANGACPTCGAPARARALFCENCGHDFTTDAPPASPSRASFSGSSPSGSSPSGSSPSGSSVPGSSVPGAAHAPSSDPAAGEVPAAETDLPSSSARLSRGWTGSARISTPTHAPESTSPTAPSPPASEPWVVEVWTDPQWYEAQQAAEPLPAPAPPGLVLIRERSVLVGRTSHSRNIHPQVDCGDDTGVSRRHCQLNTDGRRWWVEDLRSSNGTYVGTAGARLPSEALRPGDRREVLEGDRVYLGAWTRLSIRRALPGEF</sequence>
<dbReference type="AlphaFoldDB" id="A0A2M9CYP6"/>
<dbReference type="Gene3D" id="2.60.200.20">
    <property type="match status" value="1"/>
</dbReference>
<keyword evidence="5" id="KW-1185">Reference proteome</keyword>
<feature type="compositionally biased region" description="Low complexity" evidence="2">
    <location>
        <begin position="103"/>
        <end position="137"/>
    </location>
</feature>
<dbReference type="SUPFAM" id="SSF49879">
    <property type="entry name" value="SMAD/FHA domain"/>
    <property type="match status" value="1"/>
</dbReference>
<feature type="region of interest" description="Disordered" evidence="2">
    <location>
        <begin position="32"/>
        <end position="56"/>
    </location>
</feature>
<dbReference type="Proteomes" id="UP000231693">
    <property type="component" value="Unassembled WGS sequence"/>
</dbReference>
<protein>
    <submittedName>
        <fullName evidence="4">FHA domain-containing protein</fullName>
    </submittedName>
</protein>
<comment type="caution">
    <text evidence="4">The sequence shown here is derived from an EMBL/GenBank/DDBJ whole genome shotgun (WGS) entry which is preliminary data.</text>
</comment>
<dbReference type="InterPro" id="IPR008984">
    <property type="entry name" value="SMAD_FHA_dom_sf"/>
</dbReference>
<accession>A0A2M9CYP6</accession>
<dbReference type="InterPro" id="IPR000253">
    <property type="entry name" value="FHA_dom"/>
</dbReference>
<organism evidence="4 5">
    <name type="scientific">Sediminihabitans luteus</name>
    <dbReference type="NCBI Taxonomy" id="1138585"/>
    <lineage>
        <taxon>Bacteria</taxon>
        <taxon>Bacillati</taxon>
        <taxon>Actinomycetota</taxon>
        <taxon>Actinomycetes</taxon>
        <taxon>Micrococcales</taxon>
        <taxon>Cellulomonadaceae</taxon>
        <taxon>Sediminihabitans</taxon>
    </lineage>
</organism>